<feature type="compositionally biased region" description="Acidic residues" evidence="8">
    <location>
        <begin position="1"/>
        <end position="13"/>
    </location>
</feature>
<evidence type="ECO:0000256" key="3">
    <source>
        <dbReference type="ARBA" id="ARBA00022692"/>
    </source>
</evidence>
<keyword evidence="2" id="KW-0418">Kinase</keyword>
<feature type="region of interest" description="Disordered" evidence="8">
    <location>
        <begin position="1"/>
        <end position="20"/>
    </location>
</feature>
<keyword evidence="10" id="KW-1185">Reference proteome</keyword>
<dbReference type="InterPro" id="IPR045874">
    <property type="entry name" value="LRK10/LRL21-25-like"/>
</dbReference>
<keyword evidence="3" id="KW-0812">Transmembrane</keyword>
<comment type="caution">
    <text evidence="9">The sequence shown here is derived from an EMBL/GenBank/DDBJ whole genome shotgun (WGS) entry which is preliminary data.</text>
</comment>
<dbReference type="OrthoDB" id="547665at2759"/>
<dbReference type="EMBL" id="VOIH02000012">
    <property type="protein sequence ID" value="KAF3431905.1"/>
    <property type="molecule type" value="Genomic_DNA"/>
</dbReference>
<name>A0A8K0GRQ5_9ROSA</name>
<organism evidence="9 10">
    <name type="scientific">Rhamnella rubrinervis</name>
    <dbReference type="NCBI Taxonomy" id="2594499"/>
    <lineage>
        <taxon>Eukaryota</taxon>
        <taxon>Viridiplantae</taxon>
        <taxon>Streptophyta</taxon>
        <taxon>Embryophyta</taxon>
        <taxon>Tracheophyta</taxon>
        <taxon>Spermatophyta</taxon>
        <taxon>Magnoliopsida</taxon>
        <taxon>eudicotyledons</taxon>
        <taxon>Gunneridae</taxon>
        <taxon>Pentapetalae</taxon>
        <taxon>rosids</taxon>
        <taxon>fabids</taxon>
        <taxon>Rosales</taxon>
        <taxon>Rhamnaceae</taxon>
        <taxon>rhamnoid group</taxon>
        <taxon>Rhamneae</taxon>
        <taxon>Rhamnella</taxon>
    </lineage>
</organism>
<evidence type="ECO:0000256" key="1">
    <source>
        <dbReference type="ARBA" id="ARBA00004479"/>
    </source>
</evidence>
<evidence type="ECO:0000256" key="7">
    <source>
        <dbReference type="ARBA" id="ARBA00023180"/>
    </source>
</evidence>
<protein>
    <submittedName>
        <fullName evidence="9">Uncharacterized protein</fullName>
    </submittedName>
</protein>
<evidence type="ECO:0000256" key="8">
    <source>
        <dbReference type="SAM" id="MobiDB-lite"/>
    </source>
</evidence>
<sequence>METPLDEDTGDDGEPVRKVSEEVNPVCEDSPITMYGRDNGWLHLYRCLPGCSEVRFQPIDPFYPIPTHKEKFQDLVHHIRVGLLSYVVLVVTGFEGFERITDSKFVRDVKYFKCVGVTVGWNGMLECLSRNESLEARMEWIRLDGMLGWNESLTSPNKGKLRDAYSYGMMVLEMVGGRKNVNVGVDNTSEIYFPHWIFKRVELDGELGLKRITRHK</sequence>
<dbReference type="Proteomes" id="UP000796880">
    <property type="component" value="Unassembled WGS sequence"/>
</dbReference>
<keyword evidence="7" id="KW-0325">Glycoprotein</keyword>
<dbReference type="AlphaFoldDB" id="A0A8K0GRQ5"/>
<dbReference type="GO" id="GO:0016020">
    <property type="term" value="C:membrane"/>
    <property type="evidence" value="ECO:0007669"/>
    <property type="project" value="UniProtKB-SubCell"/>
</dbReference>
<keyword evidence="2" id="KW-0723">Serine/threonine-protein kinase</keyword>
<evidence type="ECO:0000256" key="6">
    <source>
        <dbReference type="ARBA" id="ARBA00023136"/>
    </source>
</evidence>
<evidence type="ECO:0000256" key="2">
    <source>
        <dbReference type="ARBA" id="ARBA00022527"/>
    </source>
</evidence>
<dbReference type="GO" id="GO:0004674">
    <property type="term" value="F:protein serine/threonine kinase activity"/>
    <property type="evidence" value="ECO:0007669"/>
    <property type="project" value="UniProtKB-KW"/>
</dbReference>
<keyword evidence="4" id="KW-0732">Signal</keyword>
<evidence type="ECO:0000313" key="10">
    <source>
        <dbReference type="Proteomes" id="UP000796880"/>
    </source>
</evidence>
<evidence type="ECO:0000256" key="5">
    <source>
        <dbReference type="ARBA" id="ARBA00022989"/>
    </source>
</evidence>
<keyword evidence="5" id="KW-1133">Transmembrane helix</keyword>
<reference evidence="9" key="1">
    <citation type="submission" date="2020-03" db="EMBL/GenBank/DDBJ databases">
        <title>A high-quality chromosome-level genome assembly of a woody plant with both climbing and erect habits, Rhamnella rubrinervis.</title>
        <authorList>
            <person name="Lu Z."/>
            <person name="Yang Y."/>
            <person name="Zhu X."/>
            <person name="Sun Y."/>
        </authorList>
    </citation>
    <scope>NUCLEOTIDE SEQUENCE</scope>
    <source>
        <strain evidence="9">BYM</strain>
        <tissue evidence="9">Leaf</tissue>
    </source>
</reference>
<dbReference type="PANTHER" id="PTHR27009">
    <property type="entry name" value="RUST RESISTANCE KINASE LR10-RELATED"/>
    <property type="match status" value="1"/>
</dbReference>
<evidence type="ECO:0000313" key="9">
    <source>
        <dbReference type="EMBL" id="KAF3431905.1"/>
    </source>
</evidence>
<accession>A0A8K0GRQ5</accession>
<gene>
    <name evidence="9" type="ORF">FNV43_RR26641</name>
</gene>
<keyword evidence="2" id="KW-0808">Transferase</keyword>
<comment type="subcellular location">
    <subcellularLocation>
        <location evidence="1">Membrane</location>
        <topology evidence="1">Single-pass type I membrane protein</topology>
    </subcellularLocation>
</comment>
<keyword evidence="6" id="KW-0472">Membrane</keyword>
<evidence type="ECO:0000256" key="4">
    <source>
        <dbReference type="ARBA" id="ARBA00022729"/>
    </source>
</evidence>
<proteinExistence type="predicted"/>